<evidence type="ECO:0000313" key="7">
    <source>
        <dbReference type="EMBL" id="CAA2963438.1"/>
    </source>
</evidence>
<keyword evidence="2" id="KW-0238">DNA-binding</keyword>
<dbReference type="AlphaFoldDB" id="A0A8S0QE00"/>
<dbReference type="InterPro" id="IPR036093">
    <property type="entry name" value="NAC_dom_sf"/>
</dbReference>
<dbReference type="PANTHER" id="PTHR31719">
    <property type="entry name" value="NAC TRANSCRIPTION FACTOR 56"/>
    <property type="match status" value="1"/>
</dbReference>
<protein>
    <submittedName>
        <fullName evidence="7">NAC transcription factor 25-like</fullName>
    </submittedName>
</protein>
<evidence type="ECO:0000256" key="3">
    <source>
        <dbReference type="ARBA" id="ARBA00023163"/>
    </source>
</evidence>
<feature type="compositionally biased region" description="Basic and acidic residues" evidence="5">
    <location>
        <begin position="218"/>
        <end position="229"/>
    </location>
</feature>
<dbReference type="GO" id="GO:0006355">
    <property type="term" value="P:regulation of DNA-templated transcription"/>
    <property type="evidence" value="ECO:0007669"/>
    <property type="project" value="InterPro"/>
</dbReference>
<dbReference type="Gene3D" id="2.170.150.80">
    <property type="entry name" value="NAC domain"/>
    <property type="match status" value="1"/>
</dbReference>
<name>A0A8S0QE00_OLEEU</name>
<proteinExistence type="predicted"/>
<dbReference type="GO" id="GO:0048731">
    <property type="term" value="P:system development"/>
    <property type="evidence" value="ECO:0007669"/>
    <property type="project" value="TreeGrafter"/>
</dbReference>
<keyword evidence="4" id="KW-0539">Nucleus</keyword>
<keyword evidence="1" id="KW-0805">Transcription regulation</keyword>
<evidence type="ECO:0000256" key="4">
    <source>
        <dbReference type="ARBA" id="ARBA00023242"/>
    </source>
</evidence>
<sequence length="306" mass="34721">MALSIPEGFVFKPTDQKLITLYLKPKAMGSPLPCDRILDRNLYGENGTPWIIFSNNDPWEIVGESEIGIVKKEIYVFTKVKRIDRRHVRVAGCGTWAGKSKPKVIQNCKGEVIGVKKSFTFKVSGNLKQDELIKKNGRYIMHEYTLEGSSLEGVDNTDYAVCRISWDLPKCGVEEESWPTEMSDIDFSILIGEMTWNQALHNQELNPEADSSGPTKISGKESKMSDKESSSLIEEMNWNQPLHNQELNSEADSSWPPKMFDNEFSSLIEEMNSNQEFYNQGLISEADLIWQTEMSDMPIIEGPFFG</sequence>
<gene>
    <name evidence="7" type="ORF">OLEA9_A029590</name>
</gene>
<accession>A0A8S0QE00</accession>
<dbReference type="OrthoDB" id="1622899at2759"/>
<reference evidence="7 8" key="1">
    <citation type="submission" date="2019-12" db="EMBL/GenBank/DDBJ databases">
        <authorList>
            <person name="Alioto T."/>
            <person name="Alioto T."/>
            <person name="Gomez Garrido J."/>
        </authorList>
    </citation>
    <scope>NUCLEOTIDE SEQUENCE [LARGE SCALE GENOMIC DNA]</scope>
</reference>
<dbReference type="Proteomes" id="UP000594638">
    <property type="component" value="Unassembled WGS sequence"/>
</dbReference>
<dbReference type="GO" id="GO:0003677">
    <property type="term" value="F:DNA binding"/>
    <property type="evidence" value="ECO:0007669"/>
    <property type="project" value="UniProtKB-KW"/>
</dbReference>
<feature type="domain" description="NAC" evidence="6">
    <location>
        <begin position="5"/>
        <end position="167"/>
    </location>
</feature>
<dbReference type="PANTHER" id="PTHR31719:SF164">
    <property type="entry name" value="NAC DOMAIN-CONTAINING PROTEIN"/>
    <property type="match status" value="1"/>
</dbReference>
<evidence type="ECO:0000256" key="5">
    <source>
        <dbReference type="SAM" id="MobiDB-lite"/>
    </source>
</evidence>
<dbReference type="Pfam" id="PF02365">
    <property type="entry name" value="NAM"/>
    <property type="match status" value="1"/>
</dbReference>
<dbReference type="PROSITE" id="PS51005">
    <property type="entry name" value="NAC"/>
    <property type="match status" value="1"/>
</dbReference>
<comment type="caution">
    <text evidence="7">The sequence shown here is derived from an EMBL/GenBank/DDBJ whole genome shotgun (WGS) entry which is preliminary data.</text>
</comment>
<dbReference type="SUPFAM" id="SSF101941">
    <property type="entry name" value="NAC domain"/>
    <property type="match status" value="1"/>
</dbReference>
<evidence type="ECO:0000256" key="1">
    <source>
        <dbReference type="ARBA" id="ARBA00023015"/>
    </source>
</evidence>
<organism evidence="7 8">
    <name type="scientific">Olea europaea subsp. europaea</name>
    <dbReference type="NCBI Taxonomy" id="158383"/>
    <lineage>
        <taxon>Eukaryota</taxon>
        <taxon>Viridiplantae</taxon>
        <taxon>Streptophyta</taxon>
        <taxon>Embryophyta</taxon>
        <taxon>Tracheophyta</taxon>
        <taxon>Spermatophyta</taxon>
        <taxon>Magnoliopsida</taxon>
        <taxon>eudicotyledons</taxon>
        <taxon>Gunneridae</taxon>
        <taxon>Pentapetalae</taxon>
        <taxon>asterids</taxon>
        <taxon>lamiids</taxon>
        <taxon>Lamiales</taxon>
        <taxon>Oleaceae</taxon>
        <taxon>Oleeae</taxon>
        <taxon>Olea</taxon>
    </lineage>
</organism>
<keyword evidence="8" id="KW-1185">Reference proteome</keyword>
<evidence type="ECO:0000259" key="6">
    <source>
        <dbReference type="PROSITE" id="PS51005"/>
    </source>
</evidence>
<evidence type="ECO:0000313" key="8">
    <source>
        <dbReference type="Proteomes" id="UP000594638"/>
    </source>
</evidence>
<evidence type="ECO:0000256" key="2">
    <source>
        <dbReference type="ARBA" id="ARBA00023125"/>
    </source>
</evidence>
<keyword evidence="3" id="KW-0804">Transcription</keyword>
<dbReference type="InterPro" id="IPR003441">
    <property type="entry name" value="NAC-dom"/>
</dbReference>
<dbReference type="Gramene" id="OE9A029590T1">
    <property type="protein sequence ID" value="OE9A029590C1"/>
    <property type="gene ID" value="OE9A029590"/>
</dbReference>
<feature type="region of interest" description="Disordered" evidence="5">
    <location>
        <begin position="205"/>
        <end position="231"/>
    </location>
</feature>
<dbReference type="EMBL" id="CACTIH010001809">
    <property type="protein sequence ID" value="CAA2963438.1"/>
    <property type="molecule type" value="Genomic_DNA"/>
</dbReference>